<sequence length="102" mass="11458">MGRKLLRQGAVAIAAVTATVGGSTGGCWVVVLCCLKMLKLGCMWRLNTKDWDRDLDFTMRTEVENTKLQVHVVCRTELAAKRAQTQGVEHESLLLTRNRWRG</sequence>
<dbReference type="Proteomes" id="UP000799778">
    <property type="component" value="Unassembled WGS sequence"/>
</dbReference>
<protein>
    <submittedName>
        <fullName evidence="2">Uncharacterized protein</fullName>
    </submittedName>
</protein>
<dbReference type="PROSITE" id="PS51257">
    <property type="entry name" value="PROKAR_LIPOPROTEIN"/>
    <property type="match status" value="1"/>
</dbReference>
<evidence type="ECO:0000256" key="1">
    <source>
        <dbReference type="SAM" id="Phobius"/>
    </source>
</evidence>
<dbReference type="GeneID" id="54280199"/>
<evidence type="ECO:0000313" key="2">
    <source>
        <dbReference type="EMBL" id="KAF2011755.1"/>
    </source>
</evidence>
<gene>
    <name evidence="2" type="ORF">BU24DRAFT_288613</name>
</gene>
<dbReference type="EMBL" id="ML978074">
    <property type="protein sequence ID" value="KAF2011755.1"/>
    <property type="molecule type" value="Genomic_DNA"/>
</dbReference>
<keyword evidence="1" id="KW-0472">Membrane</keyword>
<proteinExistence type="predicted"/>
<feature type="transmembrane region" description="Helical" evidence="1">
    <location>
        <begin position="12"/>
        <end position="35"/>
    </location>
</feature>
<name>A0A6A5XEU0_9PLEO</name>
<dbReference type="AlphaFoldDB" id="A0A6A5XEU0"/>
<evidence type="ECO:0000313" key="3">
    <source>
        <dbReference type="Proteomes" id="UP000799778"/>
    </source>
</evidence>
<reference evidence="2" key="1">
    <citation type="journal article" date="2020" name="Stud. Mycol.">
        <title>101 Dothideomycetes genomes: a test case for predicting lifestyles and emergence of pathogens.</title>
        <authorList>
            <person name="Haridas S."/>
            <person name="Albert R."/>
            <person name="Binder M."/>
            <person name="Bloem J."/>
            <person name="Labutti K."/>
            <person name="Salamov A."/>
            <person name="Andreopoulos B."/>
            <person name="Baker S."/>
            <person name="Barry K."/>
            <person name="Bills G."/>
            <person name="Bluhm B."/>
            <person name="Cannon C."/>
            <person name="Castanera R."/>
            <person name="Culley D."/>
            <person name="Daum C."/>
            <person name="Ezra D."/>
            <person name="Gonzalez J."/>
            <person name="Henrissat B."/>
            <person name="Kuo A."/>
            <person name="Liang C."/>
            <person name="Lipzen A."/>
            <person name="Lutzoni F."/>
            <person name="Magnuson J."/>
            <person name="Mondo S."/>
            <person name="Nolan M."/>
            <person name="Ohm R."/>
            <person name="Pangilinan J."/>
            <person name="Park H.-J."/>
            <person name="Ramirez L."/>
            <person name="Alfaro M."/>
            <person name="Sun H."/>
            <person name="Tritt A."/>
            <person name="Yoshinaga Y."/>
            <person name="Zwiers L.-H."/>
            <person name="Turgeon B."/>
            <person name="Goodwin S."/>
            <person name="Spatafora J."/>
            <person name="Crous P."/>
            <person name="Grigoriev I."/>
        </authorList>
    </citation>
    <scope>NUCLEOTIDE SEQUENCE</scope>
    <source>
        <strain evidence="2">CBS 175.79</strain>
    </source>
</reference>
<keyword evidence="3" id="KW-1185">Reference proteome</keyword>
<keyword evidence="1" id="KW-1133">Transmembrane helix</keyword>
<accession>A0A6A5XEU0</accession>
<organism evidence="2 3">
    <name type="scientific">Aaosphaeria arxii CBS 175.79</name>
    <dbReference type="NCBI Taxonomy" id="1450172"/>
    <lineage>
        <taxon>Eukaryota</taxon>
        <taxon>Fungi</taxon>
        <taxon>Dikarya</taxon>
        <taxon>Ascomycota</taxon>
        <taxon>Pezizomycotina</taxon>
        <taxon>Dothideomycetes</taxon>
        <taxon>Pleosporomycetidae</taxon>
        <taxon>Pleosporales</taxon>
        <taxon>Pleosporales incertae sedis</taxon>
        <taxon>Aaosphaeria</taxon>
    </lineage>
</organism>
<keyword evidence="1" id="KW-0812">Transmembrane</keyword>
<dbReference type="RefSeq" id="XP_033380094.1">
    <property type="nucleotide sequence ID" value="XM_033522802.1"/>
</dbReference>